<accession>A0A2N3I573</accession>
<keyword evidence="3" id="KW-1185">Reference proteome</keyword>
<protein>
    <recommendedName>
        <fullName evidence="4">Fis family transcriptional regulator</fullName>
    </recommendedName>
</protein>
<keyword evidence="1" id="KW-1133">Transmembrane helix</keyword>
<feature type="transmembrane region" description="Helical" evidence="1">
    <location>
        <begin position="73"/>
        <end position="98"/>
    </location>
</feature>
<dbReference type="Proteomes" id="UP000233535">
    <property type="component" value="Unassembled WGS sequence"/>
</dbReference>
<dbReference type="EMBL" id="MVDD01000001">
    <property type="protein sequence ID" value="PKQ65455.1"/>
    <property type="molecule type" value="Genomic_DNA"/>
</dbReference>
<dbReference type="OrthoDB" id="1120636at2"/>
<keyword evidence="1" id="KW-0472">Membrane</keyword>
<dbReference type="Pfam" id="PF04246">
    <property type="entry name" value="RseC_MucC"/>
    <property type="match status" value="1"/>
</dbReference>
<gene>
    <name evidence="2" type="ORF">BZG02_00155</name>
</gene>
<name>A0A2N3I573_9BACT</name>
<dbReference type="InterPro" id="IPR007359">
    <property type="entry name" value="SigmaE_reg_RseC_MucC"/>
</dbReference>
<dbReference type="RefSeq" id="WP_143470399.1">
    <property type="nucleotide sequence ID" value="NZ_MVDD01000001.1"/>
</dbReference>
<dbReference type="PANTHER" id="PTHR35867">
    <property type="entry name" value="PROTEIN RSEC"/>
    <property type="match status" value="1"/>
</dbReference>
<dbReference type="PANTHER" id="PTHR35867:SF1">
    <property type="entry name" value="PROTEIN RSEC"/>
    <property type="match status" value="1"/>
</dbReference>
<evidence type="ECO:0000313" key="3">
    <source>
        <dbReference type="Proteomes" id="UP000233535"/>
    </source>
</evidence>
<organism evidence="2 3">
    <name type="scientific">Labilibaculum filiforme</name>
    <dbReference type="NCBI Taxonomy" id="1940526"/>
    <lineage>
        <taxon>Bacteria</taxon>
        <taxon>Pseudomonadati</taxon>
        <taxon>Bacteroidota</taxon>
        <taxon>Bacteroidia</taxon>
        <taxon>Marinilabiliales</taxon>
        <taxon>Marinifilaceae</taxon>
        <taxon>Labilibaculum</taxon>
    </lineage>
</organism>
<evidence type="ECO:0000256" key="1">
    <source>
        <dbReference type="SAM" id="Phobius"/>
    </source>
</evidence>
<dbReference type="AlphaFoldDB" id="A0A2N3I573"/>
<feature type="transmembrane region" description="Helical" evidence="1">
    <location>
        <begin position="104"/>
        <end position="124"/>
    </location>
</feature>
<reference evidence="2 3" key="1">
    <citation type="journal article" date="2017" name="Front. Microbiol.">
        <title>Labilibaculum manganireducens gen. nov., sp. nov. and Labilibaculum filiforme sp. nov., Novel Bacteroidetes Isolated from Subsurface Sediments of the Baltic Sea.</title>
        <authorList>
            <person name="Vandieken V."/>
            <person name="Marshall I.P."/>
            <person name="Niemann H."/>
            <person name="Engelen B."/>
            <person name="Cypionka H."/>
        </authorList>
    </citation>
    <scope>NUCLEOTIDE SEQUENCE [LARGE SCALE GENOMIC DNA]</scope>
    <source>
        <strain evidence="2 3">59.16B</strain>
    </source>
</reference>
<evidence type="ECO:0000313" key="2">
    <source>
        <dbReference type="EMBL" id="PKQ65455.1"/>
    </source>
</evidence>
<evidence type="ECO:0008006" key="4">
    <source>
        <dbReference type="Google" id="ProtNLM"/>
    </source>
</evidence>
<proteinExistence type="predicted"/>
<comment type="caution">
    <text evidence="2">The sequence shown here is derived from an EMBL/GenBank/DDBJ whole genome shotgun (WGS) entry which is preliminary data.</text>
</comment>
<keyword evidence="1" id="KW-0812">Transmembrane</keyword>
<sequence>MQDPKKIDHEGTILEIKDSKITVGIINVSACAACHAKGACTMSDMQEKSIDVIDYSNKFTIGEKVNLSYRESLGWLAMFIAYVLPFILVVLALIIATAFTNNELISGISALAILLPYYIILSFFKGRFKKTFSFTIEKIVNI</sequence>